<dbReference type="InterPro" id="IPR021109">
    <property type="entry name" value="Peptidase_aspartic_dom_sf"/>
</dbReference>
<dbReference type="Pfam" id="PF00077">
    <property type="entry name" value="RVP"/>
    <property type="match status" value="1"/>
</dbReference>
<evidence type="ECO:0000256" key="2">
    <source>
        <dbReference type="SAM" id="MobiDB-lite"/>
    </source>
</evidence>
<dbReference type="OrthoDB" id="430821at2759"/>
<sequence length="159" mass="17897">MPPKTDSKESEDEDDENKEKEGMHEQNKDKKDIVPYKKIMINGIGVMALIDTGSDVNLITKSEFEKIKDSIEDYKTKSTCLTGIAENKVNTAGIFSAIVQIDQYHADVKFCVVKDHDIPVTVVIGNPILKDFEVHFPPDGVYMEKIMHLTLLVEDNKAN</sequence>
<name>A0A8S0ZMN5_ARCPL</name>
<feature type="compositionally biased region" description="Basic and acidic residues" evidence="2">
    <location>
        <begin position="17"/>
        <end position="29"/>
    </location>
</feature>
<dbReference type="PROSITE" id="PS00141">
    <property type="entry name" value="ASP_PROTEASE"/>
    <property type="match status" value="1"/>
</dbReference>
<dbReference type="GO" id="GO:0004190">
    <property type="term" value="F:aspartic-type endopeptidase activity"/>
    <property type="evidence" value="ECO:0007669"/>
    <property type="project" value="InterPro"/>
</dbReference>
<dbReference type="CDD" id="cd00303">
    <property type="entry name" value="retropepsin_like"/>
    <property type="match status" value="1"/>
</dbReference>
<dbReference type="Gene3D" id="2.40.70.10">
    <property type="entry name" value="Acid Proteases"/>
    <property type="match status" value="1"/>
</dbReference>
<protein>
    <recommendedName>
        <fullName evidence="3">Peptidase A2 domain-containing protein</fullName>
    </recommendedName>
</protein>
<dbReference type="InterPro" id="IPR001995">
    <property type="entry name" value="Peptidase_A2_cat"/>
</dbReference>
<evidence type="ECO:0000313" key="5">
    <source>
        <dbReference type="Proteomes" id="UP000494256"/>
    </source>
</evidence>
<dbReference type="GO" id="GO:0006508">
    <property type="term" value="P:proteolysis"/>
    <property type="evidence" value="ECO:0007669"/>
    <property type="project" value="InterPro"/>
</dbReference>
<comment type="caution">
    <text evidence="4">The sequence shown here is derived from an EMBL/GenBank/DDBJ whole genome shotgun (WGS) entry which is preliminary data.</text>
</comment>
<evidence type="ECO:0000259" key="3">
    <source>
        <dbReference type="PROSITE" id="PS50175"/>
    </source>
</evidence>
<reference evidence="4 5" key="1">
    <citation type="submission" date="2020-04" db="EMBL/GenBank/DDBJ databases">
        <authorList>
            <person name="Wallbank WR R."/>
            <person name="Pardo Diaz C."/>
            <person name="Kozak K."/>
            <person name="Martin S."/>
            <person name="Jiggins C."/>
            <person name="Moest M."/>
            <person name="Warren A I."/>
            <person name="Byers J.R.P. K."/>
            <person name="Montejo-Kovacevich G."/>
            <person name="Yen C E."/>
        </authorList>
    </citation>
    <scope>NUCLEOTIDE SEQUENCE [LARGE SCALE GENOMIC DNA]</scope>
</reference>
<dbReference type="AlphaFoldDB" id="A0A8S0ZMN5"/>
<dbReference type="InterPro" id="IPR018061">
    <property type="entry name" value="Retropepsins"/>
</dbReference>
<dbReference type="EMBL" id="CADEBD010000291">
    <property type="protein sequence ID" value="CAB3232772.1"/>
    <property type="molecule type" value="Genomic_DNA"/>
</dbReference>
<accession>A0A8S0ZMN5</accession>
<organism evidence="4 5">
    <name type="scientific">Arctia plantaginis</name>
    <name type="common">Wood tiger moth</name>
    <name type="synonym">Phalaena plantaginis</name>
    <dbReference type="NCBI Taxonomy" id="874455"/>
    <lineage>
        <taxon>Eukaryota</taxon>
        <taxon>Metazoa</taxon>
        <taxon>Ecdysozoa</taxon>
        <taxon>Arthropoda</taxon>
        <taxon>Hexapoda</taxon>
        <taxon>Insecta</taxon>
        <taxon>Pterygota</taxon>
        <taxon>Neoptera</taxon>
        <taxon>Endopterygota</taxon>
        <taxon>Lepidoptera</taxon>
        <taxon>Glossata</taxon>
        <taxon>Ditrysia</taxon>
        <taxon>Noctuoidea</taxon>
        <taxon>Erebidae</taxon>
        <taxon>Arctiinae</taxon>
        <taxon>Arctia</taxon>
    </lineage>
</organism>
<proteinExistence type="predicted"/>
<dbReference type="InterPro" id="IPR001969">
    <property type="entry name" value="Aspartic_peptidase_AS"/>
</dbReference>
<feature type="region of interest" description="Disordered" evidence="2">
    <location>
        <begin position="1"/>
        <end position="29"/>
    </location>
</feature>
<evidence type="ECO:0000256" key="1">
    <source>
        <dbReference type="ARBA" id="ARBA00022801"/>
    </source>
</evidence>
<feature type="domain" description="Peptidase A2" evidence="3">
    <location>
        <begin position="46"/>
        <end position="84"/>
    </location>
</feature>
<gene>
    <name evidence="4" type="ORF">APLA_LOCUS5814</name>
</gene>
<dbReference type="PROSITE" id="PS50175">
    <property type="entry name" value="ASP_PROT_RETROV"/>
    <property type="match status" value="1"/>
</dbReference>
<dbReference type="Proteomes" id="UP000494256">
    <property type="component" value="Unassembled WGS sequence"/>
</dbReference>
<evidence type="ECO:0000313" key="4">
    <source>
        <dbReference type="EMBL" id="CAB3232772.1"/>
    </source>
</evidence>
<dbReference type="SUPFAM" id="SSF50630">
    <property type="entry name" value="Acid proteases"/>
    <property type="match status" value="1"/>
</dbReference>
<keyword evidence="1" id="KW-0378">Hydrolase</keyword>